<dbReference type="GO" id="GO:0051301">
    <property type="term" value="P:cell division"/>
    <property type="evidence" value="ECO:0007669"/>
    <property type="project" value="TreeGrafter"/>
</dbReference>
<dbReference type="WBParaSite" id="ALUE_0000335301-mRNA-1">
    <property type="protein sequence ID" value="ALUE_0000335301-mRNA-1"/>
    <property type="gene ID" value="ALUE_0000335301"/>
</dbReference>
<dbReference type="SMART" id="SM00028">
    <property type="entry name" value="TPR"/>
    <property type="match status" value="5"/>
</dbReference>
<feature type="compositionally biased region" description="Low complexity" evidence="5">
    <location>
        <begin position="330"/>
        <end position="345"/>
    </location>
</feature>
<dbReference type="AlphaFoldDB" id="A0A9J2P1T0"/>
<accession>A0A9J2P1T0</accession>
<keyword evidence="1 4" id="KW-0802">TPR repeat</keyword>
<dbReference type="GO" id="GO:0016567">
    <property type="term" value="P:protein ubiquitination"/>
    <property type="evidence" value="ECO:0007669"/>
    <property type="project" value="TreeGrafter"/>
</dbReference>
<dbReference type="Pfam" id="PF00515">
    <property type="entry name" value="TPR_1"/>
    <property type="match status" value="1"/>
</dbReference>
<dbReference type="SUPFAM" id="SSF48452">
    <property type="entry name" value="TPR-like"/>
    <property type="match status" value="2"/>
</dbReference>
<reference evidence="7" key="1">
    <citation type="submission" date="2023-03" db="UniProtKB">
        <authorList>
            <consortium name="WormBaseParasite"/>
        </authorList>
    </citation>
    <scope>IDENTIFICATION</scope>
</reference>
<feature type="repeat" description="TPR" evidence="4">
    <location>
        <begin position="802"/>
        <end position="835"/>
    </location>
</feature>
<feature type="region of interest" description="Disordered" evidence="5">
    <location>
        <begin position="233"/>
        <end position="419"/>
    </location>
</feature>
<dbReference type="GO" id="GO:0005737">
    <property type="term" value="C:cytoplasm"/>
    <property type="evidence" value="ECO:0007669"/>
    <property type="project" value="TreeGrafter"/>
</dbReference>
<evidence type="ECO:0000256" key="5">
    <source>
        <dbReference type="SAM" id="MobiDB-lite"/>
    </source>
</evidence>
<dbReference type="Proteomes" id="UP000036681">
    <property type="component" value="Unplaced"/>
</dbReference>
<dbReference type="PANTHER" id="PTHR12558:SF13">
    <property type="entry name" value="CELL DIVISION CYCLE PROTEIN 27 HOMOLOG"/>
    <property type="match status" value="1"/>
</dbReference>
<dbReference type="Gene3D" id="1.25.40.10">
    <property type="entry name" value="Tetratricopeptide repeat domain"/>
    <property type="match status" value="3"/>
</dbReference>
<feature type="repeat" description="TPR" evidence="4">
    <location>
        <begin position="632"/>
        <end position="665"/>
    </location>
</feature>
<dbReference type="InterPro" id="IPR019734">
    <property type="entry name" value="TPR_rpt"/>
</dbReference>
<dbReference type="PANTHER" id="PTHR12558">
    <property type="entry name" value="CELL DIVISION CYCLE 16,23,27"/>
    <property type="match status" value="1"/>
</dbReference>
<dbReference type="GO" id="GO:0031145">
    <property type="term" value="P:anaphase-promoting complex-dependent catabolic process"/>
    <property type="evidence" value="ECO:0007669"/>
    <property type="project" value="TreeGrafter"/>
</dbReference>
<keyword evidence="6" id="KW-1185">Reference proteome</keyword>
<dbReference type="InterPro" id="IPR011990">
    <property type="entry name" value="TPR-like_helical_dom_sf"/>
</dbReference>
<dbReference type="GO" id="GO:0005680">
    <property type="term" value="C:anaphase-promoting complex"/>
    <property type="evidence" value="ECO:0007669"/>
    <property type="project" value="TreeGrafter"/>
</dbReference>
<name>A0A9J2P1T0_ASCLU</name>
<feature type="compositionally biased region" description="Polar residues" evidence="5">
    <location>
        <begin position="310"/>
        <end position="320"/>
    </location>
</feature>
<comment type="similarity">
    <text evidence="2">Belongs to the APC3/CDC27 family.</text>
</comment>
<evidence type="ECO:0000256" key="4">
    <source>
        <dbReference type="PROSITE-ProRule" id="PRU00339"/>
    </source>
</evidence>
<dbReference type="PROSITE" id="PS50005">
    <property type="entry name" value="TPR"/>
    <property type="match status" value="3"/>
</dbReference>
<evidence type="ECO:0000256" key="2">
    <source>
        <dbReference type="ARBA" id="ARBA00038210"/>
    </source>
</evidence>
<dbReference type="Pfam" id="PF13432">
    <property type="entry name" value="TPR_16"/>
    <property type="match status" value="1"/>
</dbReference>
<feature type="region of interest" description="Disordered" evidence="5">
    <location>
        <begin position="835"/>
        <end position="854"/>
    </location>
</feature>
<proteinExistence type="inferred from homology"/>
<evidence type="ECO:0000313" key="7">
    <source>
        <dbReference type="WBParaSite" id="ALUE_0000335301-mRNA-1"/>
    </source>
</evidence>
<protein>
    <recommendedName>
        <fullName evidence="3">Cell division cycle protein 27 homolog</fullName>
    </recommendedName>
</protein>
<sequence length="854" mass="96218">MMVLDMMFCLGRGHEKGPGPTWSEDSVWRSEARLRLHFWLCGFAMQQSTSHSAAFLSPARNSIEEMIYCYLEFFALDDAMLLAELYNSQVRSESSLYVLAQCLMRAGRTDACYKLLSTGGHTTPQLRFLFARCCYELNKLEEAEFVLRAKNEAQLSSLFEGNTVEPFARALLARIFIESGRPEEAKCENRRAIEENVFSWSAIKAQCDWGAAADVDEIYEQIAWKTSVKKSGVKAKSATPESSSRQTSPDKNVKSDEKKTPVVSGSEQKISCFAPKKRTHVSSTRKLVHTPRHLSEAGGVETRRSARLFPSSQDSENFSTVVAVRELRGTSRSQQSTLSGGTSSRTTHDKQLRSMNRINEMEVNNVAIKVRRPSPVSTPSLHKLIESPDSDSSTKATSPVSRRTRSGSQSAASPLSDKNAQFKAGNGLDGKLLSILSGQFLYFWWEREREECDIRNAEDDMDASTGSAVSASQSSDEVNARTVSVLSDGDCCLETDRCSNCARSLKPFKVASVRTNRSGWSEDFMNLLECICQVALMQSCLSRYQTMKVVERLITMPSICAETPLVREVAARAYLERLEYNKAKELLQLLHQEFPYRVSGMEVLSTVLWHAQDARELSLLALELTTTERLSAEAWCVAGNCFSVQKQHDTAIECFERAISLNPRFAYAYSLLGHELLDTDQLDKATSAFRRTLVLCNIDYRAYFGLGLIYFKRERLSLARSYLNRAVRINPYNSVVLCQLSVIEQALHNDGPAMELLQRALKITPENAACRFYRARLLYERHEYEKCKDELNELKLYAHDEAQVFFLLGRVYKKLGNTQMALLNFSWAAEMDPRGEQSHNSLAEGPYDDEPSSD</sequence>
<evidence type="ECO:0000256" key="1">
    <source>
        <dbReference type="ARBA" id="ARBA00022803"/>
    </source>
</evidence>
<dbReference type="Pfam" id="PF14559">
    <property type="entry name" value="TPR_19"/>
    <property type="match status" value="1"/>
</dbReference>
<evidence type="ECO:0000256" key="3">
    <source>
        <dbReference type="ARBA" id="ARBA00039307"/>
    </source>
</evidence>
<feature type="compositionally biased region" description="Polar residues" evidence="5">
    <location>
        <begin position="240"/>
        <end position="250"/>
    </location>
</feature>
<feature type="compositionally biased region" description="Polar residues" evidence="5">
    <location>
        <begin position="390"/>
        <end position="419"/>
    </location>
</feature>
<evidence type="ECO:0000313" key="6">
    <source>
        <dbReference type="Proteomes" id="UP000036681"/>
    </source>
</evidence>
<feature type="compositionally biased region" description="Basic and acidic residues" evidence="5">
    <location>
        <begin position="251"/>
        <end position="260"/>
    </location>
</feature>
<feature type="repeat" description="TPR" evidence="4">
    <location>
        <begin position="700"/>
        <end position="733"/>
    </location>
</feature>
<dbReference type="Pfam" id="PF12895">
    <property type="entry name" value="ANAPC3"/>
    <property type="match status" value="1"/>
</dbReference>
<organism evidence="6 7">
    <name type="scientific">Ascaris lumbricoides</name>
    <name type="common">Giant roundworm</name>
    <dbReference type="NCBI Taxonomy" id="6252"/>
    <lineage>
        <taxon>Eukaryota</taxon>
        <taxon>Metazoa</taxon>
        <taxon>Ecdysozoa</taxon>
        <taxon>Nematoda</taxon>
        <taxon>Chromadorea</taxon>
        <taxon>Rhabditida</taxon>
        <taxon>Spirurina</taxon>
        <taxon>Ascaridomorpha</taxon>
        <taxon>Ascaridoidea</taxon>
        <taxon>Ascarididae</taxon>
        <taxon>Ascaris</taxon>
    </lineage>
</organism>
<dbReference type="GO" id="GO:0007091">
    <property type="term" value="P:metaphase/anaphase transition of mitotic cell cycle"/>
    <property type="evidence" value="ECO:0007669"/>
    <property type="project" value="TreeGrafter"/>
</dbReference>